<feature type="compositionally biased region" description="Acidic residues" evidence="3">
    <location>
        <begin position="234"/>
        <end position="244"/>
    </location>
</feature>
<evidence type="ECO:0000313" key="4">
    <source>
        <dbReference type="EMBL" id="VDN20775.1"/>
    </source>
</evidence>
<organism evidence="6">
    <name type="scientific">Gongylonema pulchrum</name>
    <dbReference type="NCBI Taxonomy" id="637853"/>
    <lineage>
        <taxon>Eukaryota</taxon>
        <taxon>Metazoa</taxon>
        <taxon>Ecdysozoa</taxon>
        <taxon>Nematoda</taxon>
        <taxon>Chromadorea</taxon>
        <taxon>Rhabditida</taxon>
        <taxon>Spirurina</taxon>
        <taxon>Spiruromorpha</taxon>
        <taxon>Spiruroidea</taxon>
        <taxon>Gongylonematidae</taxon>
        <taxon>Gongylonema</taxon>
    </lineage>
</organism>
<dbReference type="WBParaSite" id="GPUH_0001263501-mRNA-1">
    <property type="protein sequence ID" value="GPUH_0001263501-mRNA-1"/>
    <property type="gene ID" value="GPUH_0001263501"/>
</dbReference>
<reference evidence="6" key="1">
    <citation type="submission" date="2016-06" db="UniProtKB">
        <authorList>
            <consortium name="WormBaseParasite"/>
        </authorList>
    </citation>
    <scope>IDENTIFICATION</scope>
</reference>
<comment type="similarity">
    <text evidence="1">Belongs to the FAM114 family.</text>
</comment>
<protein>
    <submittedName>
        <fullName evidence="6">FH2 domain-containing protein</fullName>
    </submittedName>
</protein>
<feature type="compositionally biased region" description="Basic and acidic residues" evidence="3">
    <location>
        <begin position="192"/>
        <end position="202"/>
    </location>
</feature>
<keyword evidence="2" id="KW-0597">Phosphoprotein</keyword>
<feature type="compositionally biased region" description="Basic and acidic residues" evidence="3">
    <location>
        <begin position="132"/>
        <end position="179"/>
    </location>
</feature>
<dbReference type="PANTHER" id="PTHR12842:SF6">
    <property type="entry name" value="FI01459P"/>
    <property type="match status" value="1"/>
</dbReference>
<dbReference type="EMBL" id="UYRT01079469">
    <property type="protein sequence ID" value="VDN20775.1"/>
    <property type="molecule type" value="Genomic_DNA"/>
</dbReference>
<dbReference type="OrthoDB" id="5597648at2759"/>
<evidence type="ECO:0000256" key="3">
    <source>
        <dbReference type="SAM" id="MobiDB-lite"/>
    </source>
</evidence>
<dbReference type="AlphaFoldDB" id="A0A183DV80"/>
<evidence type="ECO:0000313" key="5">
    <source>
        <dbReference type="Proteomes" id="UP000271098"/>
    </source>
</evidence>
<feature type="region of interest" description="Disordered" evidence="3">
    <location>
        <begin position="46"/>
        <end position="256"/>
    </location>
</feature>
<proteinExistence type="inferred from homology"/>
<feature type="compositionally biased region" description="Polar residues" evidence="3">
    <location>
        <begin position="203"/>
        <end position="222"/>
    </location>
</feature>
<name>A0A183DV80_9BILA</name>
<feature type="compositionally biased region" description="Basic and acidic residues" evidence="3">
    <location>
        <begin position="67"/>
        <end position="81"/>
    </location>
</feature>
<keyword evidence="5" id="KW-1185">Reference proteome</keyword>
<evidence type="ECO:0000313" key="6">
    <source>
        <dbReference type="WBParaSite" id="GPUH_0001263501-mRNA-1"/>
    </source>
</evidence>
<evidence type="ECO:0000256" key="1">
    <source>
        <dbReference type="ARBA" id="ARBA00006903"/>
    </source>
</evidence>
<gene>
    <name evidence="4" type="ORF">GPUH_LOCUS12621</name>
</gene>
<reference evidence="4 5" key="2">
    <citation type="submission" date="2018-11" db="EMBL/GenBank/DDBJ databases">
        <authorList>
            <consortium name="Pathogen Informatics"/>
        </authorList>
    </citation>
    <scope>NUCLEOTIDE SEQUENCE [LARGE SCALE GENOMIC DNA]</scope>
</reference>
<feature type="compositionally biased region" description="Low complexity" evidence="3">
    <location>
        <begin position="111"/>
        <end position="125"/>
    </location>
</feature>
<dbReference type="Proteomes" id="UP000271098">
    <property type="component" value="Unassembled WGS sequence"/>
</dbReference>
<dbReference type="PANTHER" id="PTHR12842">
    <property type="entry name" value="FI01459P"/>
    <property type="match status" value="1"/>
</dbReference>
<dbReference type="Pfam" id="PF05334">
    <property type="entry name" value="DUF719"/>
    <property type="match status" value="2"/>
</dbReference>
<evidence type="ECO:0000256" key="2">
    <source>
        <dbReference type="ARBA" id="ARBA00022553"/>
    </source>
</evidence>
<sequence>MRNEDIFKGCATWNMIILFVLFGKFSRIISVHRAVTVCDIDRLSDEDEESQDNEGFGVSSGRSIYENTRKGADHSGTRGTEKLQVTKLHVDEERERIAGQPKATDVQQYRSGSRSSTASSENTSSVGNFLGQRREAIQVTHTRDHCTTKSSDPKPQESKKAAESYEKAVQREEAERFPEEVGPPKSFSETSIAKKEICKQPDEQVNSKSAWQTSTAPNNGQEGSEEPGRADNNDGWDDDWDFDEPPVTATSGSGTQACNNSEQQVNYAFVKCYIFLTTVLLLLHLPSEGLTNISSVVEAGLGLPSPEELAKSDAHEKPANDAAAVESFLLNLFHFQKTEETGVGISSYGKLFAGFGTNVVAGSLDVLEALGKKTFEKLTVSEESFFLLNLFQFQKNEETGVGISSYGKLFAGFGTNVVAGSLDVLEALGKKTFEKLTVSEEGTSKRRFIFEPERGQNLSEVLRELRESHTDQPEPENNSCVTKRGLTFVDFFEKSGGLTHLEGLEMLSKNHLRKIPSHRRREVDEVFEEELANTLEDYQDEEKHFVEKFEEILKAMALPYNGSSLLDCDRRCQERLQRLPDSGEQSFEFFLGISSFFA</sequence>
<feature type="compositionally biased region" description="Basic and acidic residues" evidence="3">
    <location>
        <begin position="88"/>
        <end position="97"/>
    </location>
</feature>
<accession>A0A183DV80</accession>
<dbReference type="InterPro" id="IPR007998">
    <property type="entry name" value="DUF719"/>
</dbReference>